<dbReference type="EnsemblPlants" id="MELO3C032191.2.1">
    <property type="protein sequence ID" value="MELO3C032191.2.1"/>
    <property type="gene ID" value="MELO3C032191.2"/>
</dbReference>
<reference evidence="1" key="1">
    <citation type="submission" date="2023-03" db="UniProtKB">
        <authorList>
            <consortium name="EnsemblPlants"/>
        </authorList>
    </citation>
    <scope>IDENTIFICATION</scope>
</reference>
<sequence length="174" mass="19559">MEVTYPMSIKALNDFRRFLDLLQSSERCMSLLQVHEEVKTTLIYKHFTRPVCSLTCPRAASCADPWPRVCSAPEAVPASFILSRADTCFPSRAAKPIPILPAEPPSFLKPPSFLSFPTCPWAPLLGKHIFFLLLGIVNQISSRTHMGVLRDHHLYDTDMMERPDGVAPIYDCVV</sequence>
<organism evidence="1">
    <name type="scientific">Cucumis melo</name>
    <name type="common">Muskmelon</name>
    <dbReference type="NCBI Taxonomy" id="3656"/>
    <lineage>
        <taxon>Eukaryota</taxon>
        <taxon>Viridiplantae</taxon>
        <taxon>Streptophyta</taxon>
        <taxon>Embryophyta</taxon>
        <taxon>Tracheophyta</taxon>
        <taxon>Spermatophyta</taxon>
        <taxon>Magnoliopsida</taxon>
        <taxon>eudicotyledons</taxon>
        <taxon>Gunneridae</taxon>
        <taxon>Pentapetalae</taxon>
        <taxon>rosids</taxon>
        <taxon>fabids</taxon>
        <taxon>Cucurbitales</taxon>
        <taxon>Cucurbitaceae</taxon>
        <taxon>Benincaseae</taxon>
        <taxon>Cucumis</taxon>
    </lineage>
</organism>
<protein>
    <submittedName>
        <fullName evidence="1">Uncharacterized protein</fullName>
    </submittedName>
</protein>
<dbReference type="AlphaFoldDB" id="A0A9I9EDV5"/>
<proteinExistence type="predicted"/>
<name>A0A9I9EDV5_CUCME</name>
<accession>A0A9I9EDV5</accession>
<evidence type="ECO:0000313" key="1">
    <source>
        <dbReference type="EnsemblPlants" id="MELO3C032191.2.1"/>
    </source>
</evidence>
<dbReference type="Gramene" id="MELO3C032191.2.1">
    <property type="protein sequence ID" value="MELO3C032191.2.1"/>
    <property type="gene ID" value="MELO3C032191.2"/>
</dbReference>